<gene>
    <name evidence="1" type="ORF">Rai3103_02230</name>
</gene>
<proteinExistence type="predicted"/>
<dbReference type="Proteomes" id="UP000386847">
    <property type="component" value="Chromosome"/>
</dbReference>
<sequence length="635" mass="69668">MGIHALPVDQRIIDIDSRRFASVEKALVELITNSDDSYTRLEQRGLPVSGRITVSYERHLNGAVLTVADCSEGMSLDRLRSVLSYGGAHSLLSRGQAVGRGYFGRGLKQAVYGLGHGWVESIHDGRFARVDLFRTELGGYVFDDWDTDRPATPRDRTRLGVPAGTNGTLVTIVVDNGDVVMPYFRTLVTALGHNVYLRDVLRRRQVELVNRNESRTATPLRLGYEPPPSEVLIGPADPRTFMYGGASYVFTLTLRRALATELVLKGDERTNGLLVLSGTAVLDCQFFRFENQLGTEYLFGTVECPGLALMLARGHPVISDEREGLNAKDPFVAAFAAAVSEAIAPAVHSERLRLSHVDHASTSKRTQGLIELVLARMNEVAVDDLGIVLPPGPGSGTYGPFPTGRPAVLRFTTPFYYRTVGRPFHVTLVVDREQVLDQELLEFQYDLPGSVAVDPAAGSIAVAELPSDGRFSWAMTGHEIGADGRLSAGCGPWRATCEVVIAEHGSGHGLGRGPSHPGVAPHTWDQDNSTDMFVGYELRNLNNDIDRAVYSPDERLVLINTEAPTVRMYIDGRGHFRDGARLLLAELLLDVIAGELARRYVDRTQDKGSTRAYNQAKHTLVRRYGLDIHRIMGGE</sequence>
<dbReference type="EMBL" id="CP045725">
    <property type="protein sequence ID" value="QGF22691.1"/>
    <property type="molecule type" value="Genomic_DNA"/>
</dbReference>
<dbReference type="SUPFAM" id="SSF55874">
    <property type="entry name" value="ATPase domain of HSP90 chaperone/DNA topoisomerase II/histidine kinase"/>
    <property type="match status" value="1"/>
</dbReference>
<dbReference type="InterPro" id="IPR036890">
    <property type="entry name" value="HATPase_C_sf"/>
</dbReference>
<name>A0A5Q2F8B8_9ACTN</name>
<dbReference type="Pfam" id="PF13589">
    <property type="entry name" value="HATPase_c_3"/>
    <property type="match status" value="1"/>
</dbReference>
<protein>
    <submittedName>
        <fullName evidence="1">ATP-binding protein</fullName>
    </submittedName>
</protein>
<evidence type="ECO:0000313" key="2">
    <source>
        <dbReference type="Proteomes" id="UP000386847"/>
    </source>
</evidence>
<evidence type="ECO:0000313" key="1">
    <source>
        <dbReference type="EMBL" id="QGF22691.1"/>
    </source>
</evidence>
<dbReference type="RefSeq" id="WP_153571220.1">
    <property type="nucleotide sequence ID" value="NZ_CP045725.1"/>
</dbReference>
<dbReference type="AlphaFoldDB" id="A0A5Q2F8B8"/>
<dbReference type="GO" id="GO:0005524">
    <property type="term" value="F:ATP binding"/>
    <property type="evidence" value="ECO:0007669"/>
    <property type="project" value="UniProtKB-KW"/>
</dbReference>
<dbReference type="KEGG" id="rain:Rai3103_02230"/>
<reference evidence="1 2" key="1">
    <citation type="submission" date="2019-10" db="EMBL/GenBank/DDBJ databases">
        <title>Genomic analysis of Raineyella sp. CBA3103.</title>
        <authorList>
            <person name="Roh S.W."/>
        </authorList>
    </citation>
    <scope>NUCLEOTIDE SEQUENCE [LARGE SCALE GENOMIC DNA]</scope>
    <source>
        <strain evidence="1 2">CBA3103</strain>
    </source>
</reference>
<organism evidence="1 2">
    <name type="scientific">Raineyella fluvialis</name>
    <dbReference type="NCBI Taxonomy" id="2662261"/>
    <lineage>
        <taxon>Bacteria</taxon>
        <taxon>Bacillati</taxon>
        <taxon>Actinomycetota</taxon>
        <taxon>Actinomycetes</taxon>
        <taxon>Propionibacteriales</taxon>
        <taxon>Propionibacteriaceae</taxon>
        <taxon>Raineyella</taxon>
    </lineage>
</organism>
<accession>A0A5Q2F8B8</accession>
<keyword evidence="2" id="KW-1185">Reference proteome</keyword>
<keyword evidence="1" id="KW-0547">Nucleotide-binding</keyword>
<keyword evidence="1" id="KW-0067">ATP-binding</keyword>